<evidence type="ECO:0000313" key="8">
    <source>
        <dbReference type="Proteomes" id="UP000029725"/>
    </source>
</evidence>
<dbReference type="AlphaFoldDB" id="A0A098VN79"/>
<dbReference type="GO" id="GO:0003682">
    <property type="term" value="F:chromatin binding"/>
    <property type="evidence" value="ECO:0007669"/>
    <property type="project" value="TreeGrafter"/>
</dbReference>
<feature type="compositionally biased region" description="Polar residues" evidence="6">
    <location>
        <begin position="116"/>
        <end position="147"/>
    </location>
</feature>
<dbReference type="GO" id="GO:0031261">
    <property type="term" value="C:DNA replication preinitiation complex"/>
    <property type="evidence" value="ECO:0007669"/>
    <property type="project" value="TreeGrafter"/>
</dbReference>
<dbReference type="RefSeq" id="XP_013236935.1">
    <property type="nucleotide sequence ID" value="XM_013381481.1"/>
</dbReference>
<sequence length="477" mass="53273">MIVSIEYAREVYLQIVSGVRSSSQPLLILVSPDVDSLCAAKILISEFVLFDLIVLSSFLELSEINEKYFEPLQDIVNNNHESDPASSHSEGEVSEHHSDDECTENLPNAQERGTMANGTMANSTMANGTRVNGTMANSTMANGTRVNGTKAEAEVNSYYDRETGVGVSASCFIYSIASQLVKTNNELLWVSLSEANQPYVFLEPSIRRRIASQVEKSFTEEGVVNPTISVFIRKFSTNIKFSATDYIHAIQGLLWYPYTKRKDKERNVARSNFLLSLGIFSGYLQFFICSKNSHSILERGLKLSKAHLERIHRTASMLLSNKTIKTIKSFKLCVLPHDQTEASPSISKDDTGKEIASPQIDWWASNSALASLSLFLCEYCNMPLLVAHFIRGASMYNVVGCAPKHHNFVPKMYFCITHARSFGSAFKKAALDTGSSVRTDGIENAWAIQVASKDLSRFMQRLQFYFPLTEPRNKPKK</sequence>
<evidence type="ECO:0000256" key="2">
    <source>
        <dbReference type="ARBA" id="ARBA00010727"/>
    </source>
</evidence>
<dbReference type="HOGENOM" id="CLU_572485_0_0_1"/>
<proteinExistence type="inferred from homology"/>
<dbReference type="GO" id="GO:0003697">
    <property type="term" value="F:single-stranded DNA binding"/>
    <property type="evidence" value="ECO:0007669"/>
    <property type="project" value="TreeGrafter"/>
</dbReference>
<keyword evidence="3" id="KW-0235">DNA replication</keyword>
<dbReference type="InterPro" id="IPR003874">
    <property type="entry name" value="CDC45"/>
</dbReference>
<dbReference type="PANTHER" id="PTHR10507">
    <property type="entry name" value="CDC45-RELATED PROTEIN"/>
    <property type="match status" value="1"/>
</dbReference>
<dbReference type="PANTHER" id="PTHR10507:SF0">
    <property type="entry name" value="CELL DIVISION CONTROL PROTEIN 45 HOMOLOG"/>
    <property type="match status" value="1"/>
</dbReference>
<protein>
    <submittedName>
        <fullName evidence="7">DNA replication initiation factor</fullName>
    </submittedName>
</protein>
<comment type="subcellular location">
    <subcellularLocation>
        <location evidence="1">Nucleus</location>
    </subcellularLocation>
</comment>
<organism evidence="7 8">
    <name type="scientific">Mitosporidium daphniae</name>
    <dbReference type="NCBI Taxonomy" id="1485682"/>
    <lineage>
        <taxon>Eukaryota</taxon>
        <taxon>Fungi</taxon>
        <taxon>Fungi incertae sedis</taxon>
        <taxon>Microsporidia</taxon>
        <taxon>Mitosporidium</taxon>
    </lineage>
</organism>
<evidence type="ECO:0000256" key="5">
    <source>
        <dbReference type="ARBA" id="ARBA00023306"/>
    </source>
</evidence>
<accession>A0A098VN79</accession>
<keyword evidence="7" id="KW-0648">Protein biosynthesis</keyword>
<dbReference type="GO" id="GO:0003743">
    <property type="term" value="F:translation initiation factor activity"/>
    <property type="evidence" value="ECO:0007669"/>
    <property type="project" value="UniProtKB-KW"/>
</dbReference>
<dbReference type="EMBL" id="JMKJ01000577">
    <property type="protein sequence ID" value="KGG50508.1"/>
    <property type="molecule type" value="Genomic_DNA"/>
</dbReference>
<reference evidence="7 8" key="1">
    <citation type="submission" date="2014-04" db="EMBL/GenBank/DDBJ databases">
        <title>A new species of microsporidia sheds light on the evolution of extreme parasitism.</title>
        <authorList>
            <person name="Haag K.L."/>
            <person name="James T.Y."/>
            <person name="Larsson R."/>
            <person name="Schaer T.M."/>
            <person name="Refardt D."/>
            <person name="Pombert J.-F."/>
            <person name="Ebert D."/>
        </authorList>
    </citation>
    <scope>NUCLEOTIDE SEQUENCE [LARGE SCALE GENOMIC DNA]</scope>
    <source>
        <strain evidence="7 8">UGP3</strain>
        <tissue evidence="7">Spores</tissue>
    </source>
</reference>
<dbReference type="VEuPathDB" id="MicrosporidiaDB:DI09_68p160"/>
<keyword evidence="5" id="KW-0131">Cell cycle</keyword>
<dbReference type="GO" id="GO:0003688">
    <property type="term" value="F:DNA replication origin binding"/>
    <property type="evidence" value="ECO:0007669"/>
    <property type="project" value="TreeGrafter"/>
</dbReference>
<evidence type="ECO:0000256" key="4">
    <source>
        <dbReference type="ARBA" id="ARBA00023242"/>
    </source>
</evidence>
<dbReference type="GO" id="GO:0006270">
    <property type="term" value="P:DNA replication initiation"/>
    <property type="evidence" value="ECO:0007669"/>
    <property type="project" value="InterPro"/>
</dbReference>
<name>A0A098VN79_9MICR</name>
<gene>
    <name evidence="7" type="ORF">DI09_68p160</name>
</gene>
<comment type="similarity">
    <text evidence="2">Belongs to the CDC45 family.</text>
</comment>
<evidence type="ECO:0000256" key="1">
    <source>
        <dbReference type="ARBA" id="ARBA00004123"/>
    </source>
</evidence>
<dbReference type="Proteomes" id="UP000029725">
    <property type="component" value="Unassembled WGS sequence"/>
</dbReference>
<feature type="region of interest" description="Disordered" evidence="6">
    <location>
        <begin position="79"/>
        <end position="147"/>
    </location>
</feature>
<dbReference type="OrthoDB" id="10258882at2759"/>
<feature type="compositionally biased region" description="Basic and acidic residues" evidence="6">
    <location>
        <begin position="89"/>
        <end position="100"/>
    </location>
</feature>
<dbReference type="GO" id="GO:0000727">
    <property type="term" value="P:double-strand break repair via break-induced replication"/>
    <property type="evidence" value="ECO:0007669"/>
    <property type="project" value="TreeGrafter"/>
</dbReference>
<evidence type="ECO:0000313" key="7">
    <source>
        <dbReference type="EMBL" id="KGG50508.1"/>
    </source>
</evidence>
<dbReference type="Pfam" id="PF02724">
    <property type="entry name" value="CDC45"/>
    <property type="match status" value="1"/>
</dbReference>
<comment type="caution">
    <text evidence="7">The sequence shown here is derived from an EMBL/GenBank/DDBJ whole genome shotgun (WGS) entry which is preliminary data.</text>
</comment>
<keyword evidence="7" id="KW-0396">Initiation factor</keyword>
<evidence type="ECO:0000256" key="3">
    <source>
        <dbReference type="ARBA" id="ARBA00022705"/>
    </source>
</evidence>
<dbReference type="GeneID" id="25260609"/>
<dbReference type="GO" id="GO:1902977">
    <property type="term" value="P:mitotic DNA replication preinitiation complex assembly"/>
    <property type="evidence" value="ECO:0007669"/>
    <property type="project" value="TreeGrafter"/>
</dbReference>
<evidence type="ECO:0000256" key="6">
    <source>
        <dbReference type="SAM" id="MobiDB-lite"/>
    </source>
</evidence>
<keyword evidence="8" id="KW-1185">Reference proteome</keyword>
<keyword evidence="4" id="KW-0539">Nucleus</keyword>